<evidence type="ECO:0000313" key="1">
    <source>
        <dbReference type="EMBL" id="BDC90458.1"/>
    </source>
</evidence>
<dbReference type="EMBL" id="AP025285">
    <property type="protein sequence ID" value="BDC90458.1"/>
    <property type="molecule type" value="Genomic_DNA"/>
</dbReference>
<dbReference type="Proteomes" id="UP001431186">
    <property type="component" value="Chromosome"/>
</dbReference>
<dbReference type="RefSeq" id="WP_265591986.1">
    <property type="nucleotide sequence ID" value="NZ_AP025285.1"/>
</dbReference>
<gene>
    <name evidence="1" type="ORF">ATTO_03300</name>
</gene>
<reference evidence="1" key="1">
    <citation type="submission" date="2021-11" db="EMBL/GenBank/DDBJ databases">
        <title>Complete genome sequence of Atopobiaceae bacterium TOC12.</title>
        <authorList>
            <person name="Morinaga K."/>
            <person name="Kusada H."/>
            <person name="Tamaki H."/>
        </authorList>
    </citation>
    <scope>NUCLEOTIDE SEQUENCE</scope>
    <source>
        <strain evidence="1">TOC12</strain>
    </source>
</reference>
<evidence type="ECO:0000313" key="2">
    <source>
        <dbReference type="Proteomes" id="UP001431186"/>
    </source>
</evidence>
<keyword evidence="2" id="KW-1185">Reference proteome</keyword>
<dbReference type="KEGG" id="lcal:ATTO_03300"/>
<accession>A0AAU9C2U6</accession>
<dbReference type="InterPro" id="IPR032340">
    <property type="entry name" value="DUF4860"/>
</dbReference>
<protein>
    <recommendedName>
        <fullName evidence="3">DUF4860 domain-containing protein</fullName>
    </recommendedName>
</protein>
<evidence type="ECO:0008006" key="3">
    <source>
        <dbReference type="Google" id="ProtNLM"/>
    </source>
</evidence>
<name>A0AAU9C2U6_9ACTN</name>
<dbReference type="Pfam" id="PF16152">
    <property type="entry name" value="DUF4860"/>
    <property type="match status" value="1"/>
</dbReference>
<sequence>MSTILVILLLLASVAALGVGAQVYSSIHQASLTDDSSRLASALLSNTVRSQDRALAVESTPGPEGPVLKLVSHLDSGDYETRLYLYQGQVVREFALAASPLTPQSAVPIMPSKSFSFALEGDLLTLATDKGATSVALRSPQSPQSLGVGA</sequence>
<organism evidence="1 2">
    <name type="scientific">Leptogranulimonas caecicola</name>
    <dbReference type="NCBI Taxonomy" id="2894156"/>
    <lineage>
        <taxon>Bacteria</taxon>
        <taxon>Bacillati</taxon>
        <taxon>Actinomycetota</taxon>
        <taxon>Coriobacteriia</taxon>
        <taxon>Coriobacteriales</taxon>
        <taxon>Kribbibacteriaceae</taxon>
        <taxon>Leptogranulimonas</taxon>
    </lineage>
</organism>
<proteinExistence type="predicted"/>
<dbReference type="AlphaFoldDB" id="A0AAU9C2U6"/>